<dbReference type="GO" id="GO:0016787">
    <property type="term" value="F:hydrolase activity"/>
    <property type="evidence" value="ECO:0007669"/>
    <property type="project" value="UniProtKB-KW"/>
</dbReference>
<dbReference type="PANTHER" id="PTHR43046:SF14">
    <property type="entry name" value="MUTT_NUDIX FAMILY PROTEIN"/>
    <property type="match status" value="1"/>
</dbReference>
<comment type="cofactor">
    <cofactor evidence="1">
        <name>Mg(2+)</name>
        <dbReference type="ChEBI" id="CHEBI:18420"/>
    </cofactor>
</comment>
<dbReference type="Pfam" id="PF00293">
    <property type="entry name" value="NUDIX"/>
    <property type="match status" value="1"/>
</dbReference>
<name>A0A3G2JJF2_9ACTN</name>
<dbReference type="PANTHER" id="PTHR43046">
    <property type="entry name" value="GDP-MANNOSE MANNOSYL HYDROLASE"/>
    <property type="match status" value="1"/>
</dbReference>
<dbReference type="KEGG" id="sdd:D9753_30285"/>
<dbReference type="EMBL" id="CP033073">
    <property type="protein sequence ID" value="AYN42464.1"/>
    <property type="molecule type" value="Genomic_DNA"/>
</dbReference>
<dbReference type="OrthoDB" id="9804442at2"/>
<organism evidence="4 5">
    <name type="scientific">Streptomyces dangxiongensis</name>
    <dbReference type="NCBI Taxonomy" id="1442032"/>
    <lineage>
        <taxon>Bacteria</taxon>
        <taxon>Bacillati</taxon>
        <taxon>Actinomycetota</taxon>
        <taxon>Actinomycetes</taxon>
        <taxon>Kitasatosporales</taxon>
        <taxon>Streptomycetaceae</taxon>
        <taxon>Streptomyces</taxon>
    </lineage>
</organism>
<sequence>MRLTPELPRISVSVKAAIVRDGAVLLLSYDDEAGFHYNLPGGKAQVGEDLRQAVNRKVAQETGLQVVARRLLCVVEYVPESWQGEFGDVQKVQFNFLAEQVDDAEPRMPEPPDPIQVGFEWVPLERLSDVYLLPRINHPLSAALNGELADPFVDRW</sequence>
<feature type="domain" description="Nudix hydrolase" evidence="3">
    <location>
        <begin position="7"/>
        <end position="145"/>
    </location>
</feature>
<evidence type="ECO:0000256" key="2">
    <source>
        <dbReference type="ARBA" id="ARBA00022801"/>
    </source>
</evidence>
<evidence type="ECO:0000313" key="5">
    <source>
        <dbReference type="Proteomes" id="UP000268329"/>
    </source>
</evidence>
<keyword evidence="2" id="KW-0378">Hydrolase</keyword>
<evidence type="ECO:0000256" key="1">
    <source>
        <dbReference type="ARBA" id="ARBA00001946"/>
    </source>
</evidence>
<dbReference type="AlphaFoldDB" id="A0A3G2JJF2"/>
<keyword evidence="5" id="KW-1185">Reference proteome</keyword>
<protein>
    <submittedName>
        <fullName evidence="4">NUDIX domain-containing protein</fullName>
    </submittedName>
</protein>
<proteinExistence type="predicted"/>
<dbReference type="RefSeq" id="WP_121789890.1">
    <property type="nucleotide sequence ID" value="NZ_CP033073.1"/>
</dbReference>
<gene>
    <name evidence="4" type="ORF">D9753_30285</name>
</gene>
<dbReference type="PROSITE" id="PS51462">
    <property type="entry name" value="NUDIX"/>
    <property type="match status" value="1"/>
</dbReference>
<dbReference type="InterPro" id="IPR015797">
    <property type="entry name" value="NUDIX_hydrolase-like_dom_sf"/>
</dbReference>
<dbReference type="InterPro" id="IPR000086">
    <property type="entry name" value="NUDIX_hydrolase_dom"/>
</dbReference>
<evidence type="ECO:0000313" key="4">
    <source>
        <dbReference type="EMBL" id="AYN42464.1"/>
    </source>
</evidence>
<dbReference type="SUPFAM" id="SSF55811">
    <property type="entry name" value="Nudix"/>
    <property type="match status" value="1"/>
</dbReference>
<accession>A0A3G2JJF2</accession>
<dbReference type="Proteomes" id="UP000268329">
    <property type="component" value="Chromosome"/>
</dbReference>
<dbReference type="Gene3D" id="3.90.79.10">
    <property type="entry name" value="Nucleoside Triphosphate Pyrophosphohydrolase"/>
    <property type="match status" value="1"/>
</dbReference>
<evidence type="ECO:0000259" key="3">
    <source>
        <dbReference type="PROSITE" id="PS51462"/>
    </source>
</evidence>
<reference evidence="4 5" key="1">
    <citation type="submission" date="2018-10" db="EMBL/GenBank/DDBJ databases">
        <title>The genome of Streptomyces dangxiongensis Z022.</title>
        <authorList>
            <person name="Zhang B."/>
        </authorList>
    </citation>
    <scope>NUCLEOTIDE SEQUENCE [LARGE SCALE GENOMIC DNA]</scope>
    <source>
        <strain evidence="4 5">Z022</strain>
    </source>
</reference>